<organism evidence="6 7">
    <name type="scientific">Reinekea blandensis MED297</name>
    <dbReference type="NCBI Taxonomy" id="314283"/>
    <lineage>
        <taxon>Bacteria</taxon>
        <taxon>Pseudomonadati</taxon>
        <taxon>Pseudomonadota</taxon>
        <taxon>Gammaproteobacteria</taxon>
        <taxon>Oceanospirillales</taxon>
        <taxon>Saccharospirillaceae</taxon>
        <taxon>Reinekea</taxon>
    </lineage>
</organism>
<protein>
    <submittedName>
        <fullName evidence="6">Transcriptional regulator, LysR family protein</fullName>
    </submittedName>
</protein>
<evidence type="ECO:0000259" key="5">
    <source>
        <dbReference type="PROSITE" id="PS50931"/>
    </source>
</evidence>
<dbReference type="InterPro" id="IPR000847">
    <property type="entry name" value="LysR_HTH_N"/>
</dbReference>
<dbReference type="STRING" id="314283.MED297_11070"/>
<dbReference type="InterPro" id="IPR036388">
    <property type="entry name" value="WH-like_DNA-bd_sf"/>
</dbReference>
<dbReference type="AlphaFoldDB" id="A4BAT9"/>
<gene>
    <name evidence="6" type="ORF">MED297_11070</name>
</gene>
<comment type="caution">
    <text evidence="6">The sequence shown here is derived from an EMBL/GenBank/DDBJ whole genome shotgun (WGS) entry which is preliminary data.</text>
</comment>
<accession>A4BAT9</accession>
<dbReference type="Pfam" id="PF03466">
    <property type="entry name" value="LysR_substrate"/>
    <property type="match status" value="1"/>
</dbReference>
<evidence type="ECO:0000256" key="2">
    <source>
        <dbReference type="ARBA" id="ARBA00023015"/>
    </source>
</evidence>
<dbReference type="SUPFAM" id="SSF53850">
    <property type="entry name" value="Periplasmic binding protein-like II"/>
    <property type="match status" value="1"/>
</dbReference>
<reference evidence="6 7" key="1">
    <citation type="submission" date="2006-02" db="EMBL/GenBank/DDBJ databases">
        <authorList>
            <person name="Pinhassi J."/>
            <person name="Pedros-Alio C."/>
            <person name="Ferriera S."/>
            <person name="Johnson J."/>
            <person name="Kravitz S."/>
            <person name="Halpern A."/>
            <person name="Remington K."/>
            <person name="Beeson K."/>
            <person name="Tran B."/>
            <person name="Rogers Y.-H."/>
            <person name="Friedman R."/>
            <person name="Venter J.C."/>
        </authorList>
    </citation>
    <scope>NUCLEOTIDE SEQUENCE [LARGE SCALE GENOMIC DNA]</scope>
    <source>
        <strain evidence="6 7">MED297</strain>
    </source>
</reference>
<proteinExistence type="inferred from homology"/>
<dbReference type="GO" id="GO:0043565">
    <property type="term" value="F:sequence-specific DNA binding"/>
    <property type="evidence" value="ECO:0007669"/>
    <property type="project" value="TreeGrafter"/>
</dbReference>
<dbReference type="Gene3D" id="3.40.190.290">
    <property type="match status" value="1"/>
</dbReference>
<dbReference type="Pfam" id="PF00126">
    <property type="entry name" value="HTH_1"/>
    <property type="match status" value="1"/>
</dbReference>
<dbReference type="FunFam" id="1.10.10.10:FF:000001">
    <property type="entry name" value="LysR family transcriptional regulator"/>
    <property type="match status" value="1"/>
</dbReference>
<keyword evidence="4" id="KW-0804">Transcription</keyword>
<sequence>MSFIPDWAGIAEFVSVVETGSFTAAAKRLKVSTAQVSRQVNQLEQRLATQLLYRSTRRVRVSELGQRYYHQCRLLMDGFETAENDLQALQATPRGRLNLTAPITYGEQFLMPQVNDFQVQYPELTVNVELTNTQLDIVDAGFDLAIRLGRLSDSRLRARKLATRQVRTCCSPGYLRRCGEPHTLAELKRHNCLLGSVGQWRFRVQDEEKLVTVSGSLRCNSGRSLLDAASKDIGIVQLPEEYVLDGLSDGTLVEVLSAYRPDSEGIWGVYPETRWVSPNVGLLLDFLAQHLTGEADVFQSDVARRD</sequence>
<dbReference type="InterPro" id="IPR005119">
    <property type="entry name" value="LysR_subst-bd"/>
</dbReference>
<dbReference type="GO" id="GO:0006351">
    <property type="term" value="P:DNA-templated transcription"/>
    <property type="evidence" value="ECO:0007669"/>
    <property type="project" value="TreeGrafter"/>
</dbReference>
<evidence type="ECO:0000313" key="6">
    <source>
        <dbReference type="EMBL" id="EAR10552.1"/>
    </source>
</evidence>
<dbReference type="RefSeq" id="WP_008041735.1">
    <property type="nucleotide sequence ID" value="NZ_CH724149.1"/>
</dbReference>
<dbReference type="PANTHER" id="PTHR30537:SF10">
    <property type="entry name" value="TRANSCRIPTIONAL REGULATOR-RELATED"/>
    <property type="match status" value="1"/>
</dbReference>
<feature type="domain" description="HTH lysR-type" evidence="5">
    <location>
        <begin position="5"/>
        <end position="62"/>
    </location>
</feature>
<dbReference type="SUPFAM" id="SSF46785">
    <property type="entry name" value="Winged helix' DNA-binding domain"/>
    <property type="match status" value="1"/>
</dbReference>
<keyword evidence="7" id="KW-1185">Reference proteome</keyword>
<dbReference type="PROSITE" id="PS50931">
    <property type="entry name" value="HTH_LYSR"/>
    <property type="match status" value="1"/>
</dbReference>
<keyword evidence="3" id="KW-0238">DNA-binding</keyword>
<dbReference type="InterPro" id="IPR036390">
    <property type="entry name" value="WH_DNA-bd_sf"/>
</dbReference>
<dbReference type="GO" id="GO:0003700">
    <property type="term" value="F:DNA-binding transcription factor activity"/>
    <property type="evidence" value="ECO:0007669"/>
    <property type="project" value="InterPro"/>
</dbReference>
<evidence type="ECO:0000256" key="3">
    <source>
        <dbReference type="ARBA" id="ARBA00023125"/>
    </source>
</evidence>
<dbReference type="HOGENOM" id="CLU_039613_16_2_6"/>
<dbReference type="Proteomes" id="UP000005953">
    <property type="component" value="Unassembled WGS sequence"/>
</dbReference>
<evidence type="ECO:0000313" key="7">
    <source>
        <dbReference type="Proteomes" id="UP000005953"/>
    </source>
</evidence>
<evidence type="ECO:0000256" key="1">
    <source>
        <dbReference type="ARBA" id="ARBA00009437"/>
    </source>
</evidence>
<keyword evidence="2" id="KW-0805">Transcription regulation</keyword>
<comment type="similarity">
    <text evidence="1">Belongs to the LysR transcriptional regulatory family.</text>
</comment>
<dbReference type="PANTHER" id="PTHR30537">
    <property type="entry name" value="HTH-TYPE TRANSCRIPTIONAL REGULATOR"/>
    <property type="match status" value="1"/>
</dbReference>
<name>A4BAT9_9GAMM</name>
<dbReference type="EMBL" id="AAOE01000003">
    <property type="protein sequence ID" value="EAR10552.1"/>
    <property type="molecule type" value="Genomic_DNA"/>
</dbReference>
<dbReference type="Gene3D" id="1.10.10.10">
    <property type="entry name" value="Winged helix-like DNA-binding domain superfamily/Winged helix DNA-binding domain"/>
    <property type="match status" value="1"/>
</dbReference>
<dbReference type="InterPro" id="IPR058163">
    <property type="entry name" value="LysR-type_TF_proteobact-type"/>
</dbReference>
<evidence type="ECO:0000256" key="4">
    <source>
        <dbReference type="ARBA" id="ARBA00023163"/>
    </source>
</evidence>